<keyword evidence="2" id="KW-1185">Reference proteome</keyword>
<dbReference type="Proteomes" id="UP000010798">
    <property type="component" value="Chromosome"/>
</dbReference>
<protein>
    <submittedName>
        <fullName evidence="1">Uncharacterized protein</fullName>
    </submittedName>
</protein>
<dbReference type="AlphaFoldDB" id="L0DLH3"/>
<accession>L0DLH3</accession>
<evidence type="ECO:0000313" key="2">
    <source>
        <dbReference type="Proteomes" id="UP000010798"/>
    </source>
</evidence>
<dbReference type="HOGENOM" id="CLU_3140710_0_0_0"/>
<proteinExistence type="predicted"/>
<evidence type="ECO:0000313" key="1">
    <source>
        <dbReference type="EMBL" id="AGA29511.1"/>
    </source>
</evidence>
<dbReference type="EMBL" id="CP003364">
    <property type="protein sequence ID" value="AGA29511.1"/>
    <property type="molecule type" value="Genomic_DNA"/>
</dbReference>
<name>L0DLH3_SINAD</name>
<organism evidence="1 2">
    <name type="scientific">Singulisphaera acidiphila (strain ATCC BAA-1392 / DSM 18658 / VKM B-2454 / MOB10)</name>
    <dbReference type="NCBI Taxonomy" id="886293"/>
    <lineage>
        <taxon>Bacteria</taxon>
        <taxon>Pseudomonadati</taxon>
        <taxon>Planctomycetota</taxon>
        <taxon>Planctomycetia</taxon>
        <taxon>Isosphaerales</taxon>
        <taxon>Isosphaeraceae</taxon>
        <taxon>Singulisphaera</taxon>
    </lineage>
</organism>
<gene>
    <name evidence="1" type="ordered locus">Sinac_5361</name>
</gene>
<sequence>MSQGKSFRSVQIQLGGSPTVSRRRTLPLETFIGSHRPLMGGIRYPRKGH</sequence>
<reference evidence="1 2" key="1">
    <citation type="submission" date="2012-02" db="EMBL/GenBank/DDBJ databases">
        <title>Complete sequence of chromosome of Singulisphaera acidiphila DSM 18658.</title>
        <authorList>
            <consortium name="US DOE Joint Genome Institute (JGI-PGF)"/>
            <person name="Lucas S."/>
            <person name="Copeland A."/>
            <person name="Lapidus A."/>
            <person name="Glavina del Rio T."/>
            <person name="Dalin E."/>
            <person name="Tice H."/>
            <person name="Bruce D."/>
            <person name="Goodwin L."/>
            <person name="Pitluck S."/>
            <person name="Peters L."/>
            <person name="Ovchinnikova G."/>
            <person name="Chertkov O."/>
            <person name="Kyrpides N."/>
            <person name="Mavromatis K."/>
            <person name="Ivanova N."/>
            <person name="Brettin T."/>
            <person name="Detter J.C."/>
            <person name="Han C."/>
            <person name="Larimer F."/>
            <person name="Land M."/>
            <person name="Hauser L."/>
            <person name="Markowitz V."/>
            <person name="Cheng J.-F."/>
            <person name="Hugenholtz P."/>
            <person name="Woyke T."/>
            <person name="Wu D."/>
            <person name="Tindall B."/>
            <person name="Pomrenke H."/>
            <person name="Brambilla E."/>
            <person name="Klenk H.-P."/>
            <person name="Eisen J.A."/>
        </authorList>
    </citation>
    <scope>NUCLEOTIDE SEQUENCE [LARGE SCALE GENOMIC DNA]</scope>
    <source>
        <strain evidence="2">ATCC BAA-1392 / DSM 18658 / VKM B-2454 / MOB10</strain>
    </source>
</reference>
<dbReference type="KEGG" id="saci:Sinac_5361"/>